<dbReference type="GO" id="GO:0031177">
    <property type="term" value="F:phosphopantetheine binding"/>
    <property type="evidence" value="ECO:0007669"/>
    <property type="project" value="InterPro"/>
</dbReference>
<dbReference type="SUPFAM" id="SSF56801">
    <property type="entry name" value="Acetyl-CoA synthetase-like"/>
    <property type="match status" value="1"/>
</dbReference>
<dbReference type="EMBL" id="X65195">
    <property type="protein sequence ID" value="CAA46313.1"/>
    <property type="molecule type" value="Genomic_DNA"/>
</dbReference>
<dbReference type="InterPro" id="IPR000873">
    <property type="entry name" value="AMP-dep_synth/lig_dom"/>
</dbReference>
<evidence type="ECO:0000259" key="4">
    <source>
        <dbReference type="PROSITE" id="PS50075"/>
    </source>
</evidence>
<dbReference type="GO" id="GO:0017000">
    <property type="term" value="P:antibiotic biosynthetic process"/>
    <property type="evidence" value="ECO:0007669"/>
    <property type="project" value="UniProtKB-ARBA"/>
</dbReference>
<name>Q56170_STRVR</name>
<reference evidence="5" key="1">
    <citation type="journal article" date="1992" name="Gene">
        <title>Identification and characterization of phosphinothricin-tripeptide biosynthetic genes in Streptomyces viridochromogenes.</title>
        <authorList>
            <person name="Wohlleben W."/>
            <person name="Alijah R."/>
            <person name="Dorendorf J."/>
            <person name="Hillemann D."/>
            <person name="Nussbaumer B."/>
            <person name="Pelzer S."/>
        </authorList>
    </citation>
    <scope>NUCLEOTIDE SEQUENCE</scope>
    <source>
        <strain evidence="5">Tue494</strain>
    </source>
</reference>
<dbReference type="PROSITE" id="PS50075">
    <property type="entry name" value="CARRIER"/>
    <property type="match status" value="1"/>
</dbReference>
<dbReference type="InterPro" id="IPR042099">
    <property type="entry name" value="ANL_N_sf"/>
</dbReference>
<dbReference type="GO" id="GO:0044550">
    <property type="term" value="P:secondary metabolite biosynthetic process"/>
    <property type="evidence" value="ECO:0007669"/>
    <property type="project" value="TreeGrafter"/>
</dbReference>
<dbReference type="KEGG" id="ag:CAA46313"/>
<dbReference type="InterPro" id="IPR036736">
    <property type="entry name" value="ACP-like_sf"/>
</dbReference>
<dbReference type="AlphaFoldDB" id="Q56170"/>
<dbReference type="PANTHER" id="PTHR45527">
    <property type="entry name" value="NONRIBOSOMAL PEPTIDE SYNTHETASE"/>
    <property type="match status" value="1"/>
</dbReference>
<evidence type="ECO:0000313" key="5">
    <source>
        <dbReference type="EMBL" id="CAA46313.1"/>
    </source>
</evidence>
<accession>Q56170</accession>
<reference evidence="5" key="6">
    <citation type="submission" date="2005-06" db="EMBL/GenBank/DDBJ databases">
        <title>Analysis of Phosphinothricin tripeptide synthetases in Streptomyces viridochromogenes Tue494.</title>
        <authorList>
            <person name="Schwartz D."/>
            <person name="Grammel N."/>
            <person name="Heinzelmann E."/>
            <person name="Keller U."/>
            <person name="Wohlleben W."/>
        </authorList>
    </citation>
    <scope>NUCLEOTIDE SEQUENCE</scope>
    <source>
        <strain evidence="5">Tue494</strain>
    </source>
</reference>
<reference evidence="5" key="4">
    <citation type="journal article" date="2001" name="Appl. Environ. Microbiol.">
        <title>The phosphinomethylmalate isomerase gene pmi, encoding an aconitase-like enzyme, is involved in the synthesis of phosphinothricin tripeptide in Streptomyces viridochromogenes.</title>
        <authorList>
            <person name="Heinzelmann E."/>
            <person name="Kaspar S."/>
            <person name="Kienzlen G."/>
            <person name="Recktenwald J."/>
            <person name="Wohlleben W."/>
            <person name="Schwartz D."/>
        </authorList>
    </citation>
    <scope>NUCLEOTIDE SEQUENCE</scope>
    <source>
        <strain evidence="5">Tue494</strain>
    </source>
</reference>
<dbReference type="PIR" id="S20684">
    <property type="entry name" value="PT0059"/>
</dbReference>
<dbReference type="Pfam" id="PF00550">
    <property type="entry name" value="PP-binding"/>
    <property type="match status" value="1"/>
</dbReference>
<dbReference type="BioCyc" id="MetaCyc:MONOMER-15057"/>
<proteinExistence type="predicted"/>
<dbReference type="InterPro" id="IPR020806">
    <property type="entry name" value="PKS_PP-bd"/>
</dbReference>
<dbReference type="InterPro" id="IPR009081">
    <property type="entry name" value="PP-bd_ACP"/>
</dbReference>
<evidence type="ECO:0000256" key="1">
    <source>
        <dbReference type="ARBA" id="ARBA00022450"/>
    </source>
</evidence>
<dbReference type="GO" id="GO:0043041">
    <property type="term" value="P:amino acid activation for nonribosomal peptide biosynthetic process"/>
    <property type="evidence" value="ECO:0007669"/>
    <property type="project" value="TreeGrafter"/>
</dbReference>
<accession>Q56161</accession>
<dbReference type="InterPro" id="IPR025110">
    <property type="entry name" value="AMP-bd_C"/>
</dbReference>
<dbReference type="Gene3D" id="3.40.50.12780">
    <property type="entry name" value="N-terminal domain of ligase-like"/>
    <property type="match status" value="1"/>
</dbReference>
<feature type="region of interest" description="Disordered" evidence="3">
    <location>
        <begin position="506"/>
        <end position="545"/>
    </location>
</feature>
<keyword evidence="2" id="KW-0597">Phosphoprotein</keyword>
<sequence>MTAATPDTAPDRTGPSPGACPVVAEFARRAQAGPDRPAVVLPEETVDYRELAARADAVARALLDSRGEGSEPVPLMVLHPAWMLAACLGVLKAGKYYVPLNPHHPDARNRDLLARLGAALVVTDGAVPGRLPGRITVLSVGELDVRPGTPGEPGPAVAPDQWAYALYTSGSTGLPKGLLQNRADMRQNIDRHAALGIGPEDRVTLINADGFVAAVSNPYMALLNGAALVPYSFQRDGVHDLIDRLDAAGTTVYYSFPSFLRQAAAVSEGRTTDRVRLAYLGGESVHSSDVLAARRLFPAATVAVGLNSTETGLTRLRLIPPGAEVPDPVPVGGPVPGVEVRVEASPAVPAAVGEAGRIVVRSAFLHAAQWTDQGPRPLTEAVPEADSGTACEPAPRDFRTGDRGRLDGTGQLVHLGRVDGMVKVRGYRVETVEVESAVSAVTGVAEAAVVPYETADDATELAAYVVAKDPDLTDAALRRALSETLPTHLVPSSVLLVPRLPRTRNGKIDRKALPDPASGTSGTAVSRPAPAHTPAPAPGDGPDEARARVLGQVGEIWSDVLGAGPVLPGDDFFSLGGTSISALRVVSRIRKELGVPLRLAVIFETPSLEAVAESVLRELKGT</sequence>
<evidence type="ECO:0000256" key="2">
    <source>
        <dbReference type="ARBA" id="ARBA00022553"/>
    </source>
</evidence>
<reference evidence="5" key="3">
    <citation type="journal article" date="1998" name="FEMS Microbiol. Lett.">
        <title>Isolation and characterization of the PEP-phosphomutase and the phosphonopyruvate decarboxylase genes from the phosphinothricin tripeptide producer Streptomyces viridochromogenes Tu494.</title>
        <authorList>
            <person name="Schwartz D."/>
            <person name="Recktenwald J."/>
            <person name="Pelzer S."/>
            <person name="Wohlleben W."/>
        </authorList>
    </citation>
    <scope>NUCLEOTIDE SEQUENCE</scope>
    <source>
        <strain evidence="5">Tue494</strain>
    </source>
</reference>
<evidence type="ECO:0000256" key="3">
    <source>
        <dbReference type="SAM" id="MobiDB-lite"/>
    </source>
</evidence>
<dbReference type="Gene3D" id="1.10.1200.10">
    <property type="entry name" value="ACP-like"/>
    <property type="match status" value="1"/>
</dbReference>
<feature type="domain" description="Carrier" evidence="4">
    <location>
        <begin position="544"/>
        <end position="619"/>
    </location>
</feature>
<reference evidence="5" key="2">
    <citation type="journal article" date="1996" name="Appl. Environ. Microbiol.">
        <title>The peptide synthetase gene phsA from Streptomyces viridochromogenes is not juxtaposed with other genes involved in nonribosomal biosynthesis of peptides.</title>
        <authorList>
            <person name="Schwartz D."/>
            <person name="Alijah R."/>
            <person name="Nussbaumer B."/>
            <person name="Pelzer S."/>
            <person name="Wohlleben W."/>
        </authorList>
    </citation>
    <scope>NUCLEOTIDE SEQUENCE</scope>
    <source>
        <strain evidence="5">Tue494</strain>
    </source>
</reference>
<feature type="region of interest" description="Disordered" evidence="3">
    <location>
        <begin position="374"/>
        <end position="405"/>
    </location>
</feature>
<feature type="compositionally biased region" description="Basic and acidic residues" evidence="3">
    <location>
        <begin position="394"/>
        <end position="405"/>
    </location>
</feature>
<dbReference type="InterPro" id="IPR045851">
    <property type="entry name" value="AMP-bd_C_sf"/>
</dbReference>
<dbReference type="SMART" id="SM00823">
    <property type="entry name" value="PKS_PP"/>
    <property type="match status" value="1"/>
</dbReference>
<dbReference type="GO" id="GO:0005737">
    <property type="term" value="C:cytoplasm"/>
    <property type="evidence" value="ECO:0007669"/>
    <property type="project" value="TreeGrafter"/>
</dbReference>
<keyword evidence="1" id="KW-0596">Phosphopantetheine</keyword>
<dbReference type="Pfam" id="PF00501">
    <property type="entry name" value="AMP-binding"/>
    <property type="match status" value="1"/>
</dbReference>
<organism evidence="5">
    <name type="scientific">Streptomyces viridochromogenes</name>
    <dbReference type="NCBI Taxonomy" id="1938"/>
    <lineage>
        <taxon>Bacteria</taxon>
        <taxon>Bacillati</taxon>
        <taxon>Actinomycetota</taxon>
        <taxon>Actinomycetes</taxon>
        <taxon>Kitasatosporales</taxon>
        <taxon>Streptomycetaceae</taxon>
        <taxon>Streptomyces</taxon>
    </lineage>
</organism>
<dbReference type="PANTHER" id="PTHR45527:SF1">
    <property type="entry name" value="FATTY ACID SYNTHASE"/>
    <property type="match status" value="1"/>
</dbReference>
<dbReference type="SUPFAM" id="SSF47336">
    <property type="entry name" value="ACP-like"/>
    <property type="match status" value="1"/>
</dbReference>
<dbReference type="Pfam" id="PF13193">
    <property type="entry name" value="AMP-binding_C"/>
    <property type="match status" value="1"/>
</dbReference>
<reference evidence="5" key="5">
    <citation type="journal article" date="2004" name="Appl. Environ. Microbiol.">
        <title>Biosynthetic gene cluster of the herbicide phosphinothricin tripeptide from Streptomyces viridochromogenes Tu494.</title>
        <authorList>
            <person name="Schwartz D."/>
            <person name="Berger S."/>
            <person name="Heinzelmann E."/>
            <person name="Muschko K."/>
            <person name="Welzel K."/>
            <person name="Wohlleben W."/>
        </authorList>
    </citation>
    <scope>NUCLEOTIDE SEQUENCE</scope>
    <source>
        <strain evidence="5">Tue494</strain>
    </source>
</reference>
<dbReference type="Gene3D" id="3.30.300.30">
    <property type="match status" value="1"/>
</dbReference>
<gene>
    <name evidence="5" type="primary">phsA</name>
</gene>
<protein>
    <submittedName>
        <fullName evidence="5">Peptide synthetase PhsA</fullName>
    </submittedName>
</protein>